<dbReference type="AlphaFoldDB" id="K7SMG2"/>
<protein>
    <submittedName>
        <fullName evidence="2">Uncharacterized protein</fullName>
    </submittedName>
</protein>
<evidence type="ECO:0000256" key="1">
    <source>
        <dbReference type="SAM" id="MobiDB-lite"/>
    </source>
</evidence>
<dbReference type="STRING" id="1171373.PACID_25790"/>
<sequence length="52" mass="5165">MGIAGRRGGDAGACGCVLGISHDARNPTGEAPALPSEPGARSAEGRGTPLYW</sequence>
<dbReference type="PATRIC" id="fig|1171373.8.peg.2540"/>
<dbReference type="Proteomes" id="UP000000214">
    <property type="component" value="Chromosome"/>
</dbReference>
<feature type="region of interest" description="Disordered" evidence="1">
    <location>
        <begin position="25"/>
        <end position="52"/>
    </location>
</feature>
<dbReference type="KEGG" id="pbo:PACID_25790"/>
<dbReference type="HOGENOM" id="CLU_3083403_0_0_11"/>
<reference evidence="2 3" key="1">
    <citation type="journal article" date="2012" name="BMC Genomics">
        <title>The genome sequence of Propionibacterium acidipropionici provides insights into its biotechnological and industrial potential.</title>
        <authorList>
            <person name="Parizzi L.P."/>
            <person name="Grassi M.C."/>
            <person name="Llerena L.A."/>
            <person name="Carazzolle M.F."/>
            <person name="Queiroz V.L."/>
            <person name="Lunardi I."/>
            <person name="Zeidler A.F."/>
            <person name="Teixeira P.J."/>
            <person name="Mieczkowski P."/>
            <person name="Rincones J."/>
            <person name="Pereira G.A."/>
        </authorList>
    </citation>
    <scope>NUCLEOTIDE SEQUENCE [LARGE SCALE GENOMIC DNA]</scope>
    <source>
        <strain evidence="3">ATCC 4875 / DSM 20272 / JCM 6432 / NBRC 12425 / NCIMB 8070</strain>
    </source>
</reference>
<proteinExistence type="predicted"/>
<evidence type="ECO:0000313" key="3">
    <source>
        <dbReference type="Proteomes" id="UP000000214"/>
    </source>
</evidence>
<gene>
    <name evidence="2" type="ordered locus">PACID_25790</name>
</gene>
<dbReference type="EMBL" id="CP003493">
    <property type="protein sequence ID" value="AFV90355.1"/>
    <property type="molecule type" value="Genomic_DNA"/>
</dbReference>
<organism evidence="2 3">
    <name type="scientific">Acidipropionibacterium acidipropionici (strain ATCC 4875 / DSM 20272 / JCM 6432 / NBRC 12425 / NCIMB 8070 / 4)</name>
    <name type="common">Propionibacterium acidipropionici</name>
    <dbReference type="NCBI Taxonomy" id="1171373"/>
    <lineage>
        <taxon>Bacteria</taxon>
        <taxon>Bacillati</taxon>
        <taxon>Actinomycetota</taxon>
        <taxon>Actinomycetes</taxon>
        <taxon>Propionibacteriales</taxon>
        <taxon>Propionibacteriaceae</taxon>
        <taxon>Acidipropionibacterium</taxon>
    </lineage>
</organism>
<evidence type="ECO:0000313" key="2">
    <source>
        <dbReference type="EMBL" id="AFV90355.1"/>
    </source>
</evidence>
<accession>K7SMG2</accession>
<name>K7SMG2_ACIA4</name>